<dbReference type="EMBL" id="REGN01013347">
    <property type="protein sequence ID" value="RMZ94044.1"/>
    <property type="molecule type" value="Genomic_DNA"/>
</dbReference>
<evidence type="ECO:0000313" key="1">
    <source>
        <dbReference type="EMBL" id="RMZ94044.1"/>
    </source>
</evidence>
<organism evidence="1 2">
    <name type="scientific">Brachionus plicatilis</name>
    <name type="common">Marine rotifer</name>
    <name type="synonym">Brachionus muelleri</name>
    <dbReference type="NCBI Taxonomy" id="10195"/>
    <lineage>
        <taxon>Eukaryota</taxon>
        <taxon>Metazoa</taxon>
        <taxon>Spiralia</taxon>
        <taxon>Gnathifera</taxon>
        <taxon>Rotifera</taxon>
        <taxon>Eurotatoria</taxon>
        <taxon>Monogononta</taxon>
        <taxon>Pseudotrocha</taxon>
        <taxon>Ploima</taxon>
        <taxon>Brachionidae</taxon>
        <taxon>Brachionus</taxon>
    </lineage>
</organism>
<gene>
    <name evidence="1" type="ORF">BpHYR1_029332</name>
</gene>
<reference evidence="1 2" key="1">
    <citation type="journal article" date="2018" name="Sci. Rep.">
        <title>Genomic signatures of local adaptation to the degree of environmental predictability in rotifers.</title>
        <authorList>
            <person name="Franch-Gras L."/>
            <person name="Hahn C."/>
            <person name="Garcia-Roger E.M."/>
            <person name="Carmona M.J."/>
            <person name="Serra M."/>
            <person name="Gomez A."/>
        </authorList>
    </citation>
    <scope>NUCLEOTIDE SEQUENCE [LARGE SCALE GENOMIC DNA]</scope>
    <source>
        <strain evidence="1">HYR1</strain>
    </source>
</reference>
<name>A0A3M7P5S7_BRAPC</name>
<protein>
    <submittedName>
        <fullName evidence="1">Uncharacterized protein</fullName>
    </submittedName>
</protein>
<keyword evidence="2" id="KW-1185">Reference proteome</keyword>
<proteinExistence type="predicted"/>
<accession>A0A3M7P5S7</accession>
<evidence type="ECO:0000313" key="2">
    <source>
        <dbReference type="Proteomes" id="UP000276133"/>
    </source>
</evidence>
<dbReference type="AlphaFoldDB" id="A0A3M7P5S7"/>
<comment type="caution">
    <text evidence="1">The sequence shown here is derived from an EMBL/GenBank/DDBJ whole genome shotgun (WGS) entry which is preliminary data.</text>
</comment>
<dbReference type="Proteomes" id="UP000276133">
    <property type="component" value="Unassembled WGS sequence"/>
</dbReference>
<sequence>MLIAFINKAENNKSQRDNLRRVNKISMRNSSIIYLENIALSQIDQGLGYRVTFGFGLHAHEKPGQMDFRYVIILSDSNSLKNKLKTPLVRSPFEY</sequence>